<dbReference type="GO" id="GO:0010718">
    <property type="term" value="P:positive regulation of epithelial to mesenchymal transition"/>
    <property type="evidence" value="ECO:0007669"/>
    <property type="project" value="Ensembl"/>
</dbReference>
<dbReference type="Pfam" id="PF00560">
    <property type="entry name" value="LRR_1"/>
    <property type="match status" value="1"/>
</dbReference>
<gene>
    <name evidence="6" type="primary">LRG1</name>
</gene>
<dbReference type="InterPro" id="IPR003591">
    <property type="entry name" value="Leu-rich_rpt_typical-subtyp"/>
</dbReference>
<sequence length="383" mass="42471">MWVETSQWLVPLSPAQAGVRPPCQTKGTWMEKREAAMSSWSLERKQSPVGWDSHLSRILFLLLLFVVSAQGVTPNPDACLVSHSGNGSSISCQPPARLPHYFPADTVYLAVEFFNLTQLPANTLQGIPNLQELHLSSNQLEDLSAKFLLPVPQLKVLDLTRNALTRLPPGLFQVSAALHTLVLKENQLKVLEASWLHSLKALRHLDLSGNQLQTLPPGLLANFTDLLILDLGNNQLQTLRPDLLSGPLRLERLHLEGNRLQELGKGLLAHQPKLRYLFLNDNRLATVAAGAFRGLQKLDMLDLSNNLLTTVPEGLWMSLGKAAGNMKDGFDLSGNPWICDRKLDDLFEWLVANEGKMFFRNDTRCAGPKALKGQMLLVVARSP</sequence>
<dbReference type="GO" id="GO:0005615">
    <property type="term" value="C:extracellular space"/>
    <property type="evidence" value="ECO:0007669"/>
    <property type="project" value="Ensembl"/>
</dbReference>
<evidence type="ECO:0000256" key="2">
    <source>
        <dbReference type="ARBA" id="ARBA00022729"/>
    </source>
</evidence>
<proteinExistence type="predicted"/>
<dbReference type="InterPro" id="IPR001611">
    <property type="entry name" value="Leu-rich_rpt"/>
</dbReference>
<reference evidence="6" key="1">
    <citation type="submission" date="2025-08" db="UniProtKB">
        <authorList>
            <consortium name="Ensembl"/>
        </authorList>
    </citation>
    <scope>IDENTIFICATION</scope>
</reference>
<dbReference type="Ensembl" id="ENSMMNT00015005064.1">
    <property type="protein sequence ID" value="ENSMMNP00015004601.1"/>
    <property type="gene ID" value="ENSMMNG00015003493.1"/>
</dbReference>
<feature type="domain" description="LRRCT" evidence="5">
    <location>
        <begin position="335"/>
        <end position="383"/>
    </location>
</feature>
<dbReference type="InterPro" id="IPR032675">
    <property type="entry name" value="LRR_dom_sf"/>
</dbReference>
<dbReference type="GO" id="GO:0010838">
    <property type="term" value="P:positive regulation of keratinocyte proliferation"/>
    <property type="evidence" value="ECO:0007669"/>
    <property type="project" value="Ensembl"/>
</dbReference>
<evidence type="ECO:0000256" key="1">
    <source>
        <dbReference type="ARBA" id="ARBA00022614"/>
    </source>
</evidence>
<keyword evidence="7" id="KW-1185">Reference proteome</keyword>
<dbReference type="Pfam" id="PF13855">
    <property type="entry name" value="LRR_8"/>
    <property type="match status" value="2"/>
</dbReference>
<dbReference type="PROSITE" id="PS51450">
    <property type="entry name" value="LRR"/>
    <property type="match status" value="3"/>
</dbReference>
<dbReference type="GO" id="GO:0045766">
    <property type="term" value="P:positive regulation of angiogenesis"/>
    <property type="evidence" value="ECO:0007669"/>
    <property type="project" value="Ensembl"/>
</dbReference>
<dbReference type="GO" id="GO:0060054">
    <property type="term" value="P:positive regulation of epithelial cell proliferation involved in wound healing"/>
    <property type="evidence" value="ECO:0007669"/>
    <property type="project" value="Ensembl"/>
</dbReference>
<dbReference type="Gene3D" id="3.80.10.10">
    <property type="entry name" value="Ribonuclease Inhibitor"/>
    <property type="match status" value="2"/>
</dbReference>
<dbReference type="GO" id="GO:0005114">
    <property type="term" value="F:type II transforming growth factor beta receptor binding"/>
    <property type="evidence" value="ECO:0007669"/>
    <property type="project" value="Ensembl"/>
</dbReference>
<dbReference type="GO" id="GO:0061756">
    <property type="term" value="P:leukocyte adhesion to vascular endothelial cell"/>
    <property type="evidence" value="ECO:0007669"/>
    <property type="project" value="Ensembl"/>
</dbReference>
<organism evidence="6 7">
    <name type="scientific">Monodon monoceros</name>
    <name type="common">Narwhal</name>
    <name type="synonym">Ceratodon monodon</name>
    <dbReference type="NCBI Taxonomy" id="40151"/>
    <lineage>
        <taxon>Eukaryota</taxon>
        <taxon>Metazoa</taxon>
        <taxon>Chordata</taxon>
        <taxon>Craniata</taxon>
        <taxon>Vertebrata</taxon>
        <taxon>Euteleostomi</taxon>
        <taxon>Mammalia</taxon>
        <taxon>Eutheria</taxon>
        <taxon>Laurasiatheria</taxon>
        <taxon>Artiodactyla</taxon>
        <taxon>Whippomorpha</taxon>
        <taxon>Cetacea</taxon>
        <taxon>Odontoceti</taxon>
        <taxon>Monodontidae</taxon>
        <taxon>Monodon</taxon>
    </lineage>
</organism>
<dbReference type="InterPro" id="IPR000483">
    <property type="entry name" value="Cys-rich_flank_reg_C"/>
</dbReference>
<dbReference type="SMART" id="SM00369">
    <property type="entry name" value="LRR_TYP"/>
    <property type="match status" value="7"/>
</dbReference>
<dbReference type="GO" id="GO:0034713">
    <property type="term" value="F:type I transforming growth factor beta receptor binding"/>
    <property type="evidence" value="ECO:0007669"/>
    <property type="project" value="Ensembl"/>
</dbReference>
<evidence type="ECO:0000256" key="3">
    <source>
        <dbReference type="ARBA" id="ARBA00022737"/>
    </source>
</evidence>
<dbReference type="InterPro" id="IPR050467">
    <property type="entry name" value="LRFN"/>
</dbReference>
<evidence type="ECO:0000313" key="7">
    <source>
        <dbReference type="Proteomes" id="UP000694561"/>
    </source>
</evidence>
<dbReference type="SUPFAM" id="SSF52058">
    <property type="entry name" value="L domain-like"/>
    <property type="match status" value="1"/>
</dbReference>
<dbReference type="GO" id="GO:0050873">
    <property type="term" value="P:brown fat cell differentiation"/>
    <property type="evidence" value="ECO:0007669"/>
    <property type="project" value="Ensembl"/>
</dbReference>
<dbReference type="Proteomes" id="UP000694561">
    <property type="component" value="Unplaced"/>
</dbReference>
<evidence type="ECO:0000259" key="5">
    <source>
        <dbReference type="SMART" id="SM00082"/>
    </source>
</evidence>
<accession>A0A8C6AQV8</accession>
<dbReference type="GeneTree" id="ENSGT00940000162412"/>
<keyword evidence="3" id="KW-0677">Repeat</keyword>
<dbReference type="PANTHER" id="PTHR45842">
    <property type="entry name" value="SYNAPTIC ADHESION-LIKE MOLECULE SALM"/>
    <property type="match status" value="1"/>
</dbReference>
<dbReference type="GO" id="GO:0009617">
    <property type="term" value="P:response to bacterium"/>
    <property type="evidence" value="ECO:0007669"/>
    <property type="project" value="Ensembl"/>
</dbReference>
<dbReference type="SMART" id="SM00364">
    <property type="entry name" value="LRR_BAC"/>
    <property type="match status" value="7"/>
</dbReference>
<dbReference type="GO" id="GO:0035313">
    <property type="term" value="P:wound healing, spreading of epidermal cells"/>
    <property type="evidence" value="ECO:0007669"/>
    <property type="project" value="Ensembl"/>
</dbReference>
<protein>
    <submittedName>
        <fullName evidence="6">Leucine rich alpha-2-glycoprotein 1</fullName>
    </submittedName>
</protein>
<dbReference type="GO" id="GO:0001938">
    <property type="term" value="P:positive regulation of endothelial cell proliferation"/>
    <property type="evidence" value="ECO:0007669"/>
    <property type="project" value="Ensembl"/>
</dbReference>
<dbReference type="PRINTS" id="PR00019">
    <property type="entry name" value="LEURICHRPT"/>
</dbReference>
<dbReference type="PANTHER" id="PTHR45842:SF12">
    <property type="entry name" value="KEKKON 5, ISOFORM A"/>
    <property type="match status" value="1"/>
</dbReference>
<dbReference type="SMART" id="SM00082">
    <property type="entry name" value="LRRCT"/>
    <property type="match status" value="1"/>
</dbReference>
<dbReference type="GO" id="GO:0030511">
    <property type="term" value="P:positive regulation of transforming growth factor beta receptor signaling pathway"/>
    <property type="evidence" value="ECO:0007669"/>
    <property type="project" value="Ensembl"/>
</dbReference>
<dbReference type="AlphaFoldDB" id="A0A8C6AQV8"/>
<evidence type="ECO:0000256" key="4">
    <source>
        <dbReference type="ARBA" id="ARBA00023180"/>
    </source>
</evidence>
<evidence type="ECO:0000313" key="6">
    <source>
        <dbReference type="Ensembl" id="ENSMMNP00015004601.1"/>
    </source>
</evidence>
<reference evidence="6" key="2">
    <citation type="submission" date="2025-09" db="UniProtKB">
        <authorList>
            <consortium name="Ensembl"/>
        </authorList>
    </citation>
    <scope>IDENTIFICATION</scope>
</reference>
<dbReference type="GO" id="GO:0051546">
    <property type="term" value="P:keratinocyte migration"/>
    <property type="evidence" value="ECO:0007669"/>
    <property type="project" value="Ensembl"/>
</dbReference>
<name>A0A8C6AQV8_MONMO</name>
<keyword evidence="4" id="KW-0325">Glycoprotein</keyword>
<keyword evidence="2" id="KW-0732">Signal</keyword>
<keyword evidence="1" id="KW-0433">Leucine-rich repeat</keyword>